<dbReference type="EMBL" id="WVUD01000049">
    <property type="protein sequence ID" value="MYL84984.1"/>
    <property type="molecule type" value="Genomic_DNA"/>
</dbReference>
<accession>A0A7C9INS9</accession>
<evidence type="ECO:0000313" key="2">
    <source>
        <dbReference type="Proteomes" id="UP000482487"/>
    </source>
</evidence>
<gene>
    <name evidence="1" type="ORF">GTA51_17885</name>
</gene>
<organism evidence="1 2">
    <name type="scientific">Solidesulfovibrio aerotolerans</name>
    <dbReference type="NCBI Taxonomy" id="295255"/>
    <lineage>
        <taxon>Bacteria</taxon>
        <taxon>Pseudomonadati</taxon>
        <taxon>Thermodesulfobacteriota</taxon>
        <taxon>Desulfovibrionia</taxon>
        <taxon>Desulfovibrionales</taxon>
        <taxon>Desulfovibrionaceae</taxon>
        <taxon>Solidesulfovibrio</taxon>
    </lineage>
</organism>
<dbReference type="AlphaFoldDB" id="A0A7C9INS9"/>
<protein>
    <recommendedName>
        <fullName evidence="3">Replication protein</fullName>
    </recommendedName>
</protein>
<keyword evidence="2" id="KW-1185">Reference proteome</keyword>
<dbReference type="RefSeq" id="WP_160963526.1">
    <property type="nucleotide sequence ID" value="NZ_WVUD01000049.1"/>
</dbReference>
<proteinExistence type="predicted"/>
<evidence type="ECO:0008006" key="3">
    <source>
        <dbReference type="Google" id="ProtNLM"/>
    </source>
</evidence>
<name>A0A7C9INS9_9BACT</name>
<dbReference type="OrthoDB" id="7365718at2"/>
<comment type="caution">
    <text evidence="1">The sequence shown here is derived from an EMBL/GenBank/DDBJ whole genome shotgun (WGS) entry which is preliminary data.</text>
</comment>
<sequence length="251" mass="29159">MNAEPNAPGGFVLLARKTLESDLMQMTPQAFKLFFWMILRANFKDRDKLKRGQLMTTIEEMREAGSYLIGYRKEKPSRDQIRSCYEALAKATMITTAKTTRGMIITILNYDRYQSVSSYEAHSEPLNEMYTKPQRCPHDTEERVRKNIKTFSSDSDEFRLAELLFDLIRQRNPEHKAPDIQAWARHVDLMVRVDGRSPERIEEVIRWAARDSFWSKNILSTAKLREKYDALAMKMGGTTKPRINRGDLAAV</sequence>
<reference evidence="1 2" key="1">
    <citation type="submission" date="2020-01" db="EMBL/GenBank/DDBJ databases">
        <title>Genome sequence of Desulfovibrio aerotolerans DSM 16695(T).</title>
        <authorList>
            <person name="Karnachuk O."/>
            <person name="Avakyan M."/>
            <person name="Mardanov A."/>
            <person name="Kadnikov V."/>
            <person name="Ravin N."/>
        </authorList>
    </citation>
    <scope>NUCLEOTIDE SEQUENCE [LARGE SCALE GENOMIC DNA]</scope>
    <source>
        <strain evidence="1 2">DSM 16695</strain>
    </source>
</reference>
<evidence type="ECO:0000313" key="1">
    <source>
        <dbReference type="EMBL" id="MYL84984.1"/>
    </source>
</evidence>
<dbReference type="Proteomes" id="UP000482487">
    <property type="component" value="Unassembled WGS sequence"/>
</dbReference>